<feature type="chain" id="PRO_5042991326" evidence="1">
    <location>
        <begin position="21"/>
        <end position="158"/>
    </location>
</feature>
<comment type="caution">
    <text evidence="2">The sequence shown here is derived from an EMBL/GenBank/DDBJ whole genome shotgun (WGS) entry which is preliminary data.</text>
</comment>
<evidence type="ECO:0000256" key="1">
    <source>
        <dbReference type="SAM" id="SignalP"/>
    </source>
</evidence>
<reference evidence="2" key="1">
    <citation type="submission" date="2023-08" db="EMBL/GenBank/DDBJ databases">
        <title>Black Yeasts Isolated from many extreme environments.</title>
        <authorList>
            <person name="Coleine C."/>
            <person name="Stajich J.E."/>
            <person name="Selbmann L."/>
        </authorList>
    </citation>
    <scope>NUCLEOTIDE SEQUENCE</scope>
    <source>
        <strain evidence="2">CCFEE 5810</strain>
    </source>
</reference>
<dbReference type="Proteomes" id="UP001310594">
    <property type="component" value="Unassembled WGS sequence"/>
</dbReference>
<proteinExistence type="predicted"/>
<name>A0AAN7W167_9PEZI</name>
<keyword evidence="1" id="KW-0732">Signal</keyword>
<dbReference type="EMBL" id="JAVRQU010000016">
    <property type="protein sequence ID" value="KAK5694195.1"/>
    <property type="molecule type" value="Genomic_DNA"/>
</dbReference>
<dbReference type="InterPro" id="IPR006771">
    <property type="entry name" value="CetA-like"/>
</dbReference>
<sequence>MRFFSITAAAILAAASSAQASQYLVRNWCDKDMFLTFANSTTTTTDLVLPAKLAFLSPIAGEGNSVGVANQPGQYWNALGWKAVFGFTSKDGSLWWSLSDLVGDPIAPGTVNVTSSGTRENVCEHATDYMGGVHGCADNGVTLTFNLCSQNACWLSTA</sequence>
<protein>
    <submittedName>
        <fullName evidence="2">Uncharacterized protein</fullName>
    </submittedName>
</protein>
<accession>A0AAN7W167</accession>
<organism evidence="2 3">
    <name type="scientific">Elasticomyces elasticus</name>
    <dbReference type="NCBI Taxonomy" id="574655"/>
    <lineage>
        <taxon>Eukaryota</taxon>
        <taxon>Fungi</taxon>
        <taxon>Dikarya</taxon>
        <taxon>Ascomycota</taxon>
        <taxon>Pezizomycotina</taxon>
        <taxon>Dothideomycetes</taxon>
        <taxon>Dothideomycetidae</taxon>
        <taxon>Mycosphaerellales</taxon>
        <taxon>Teratosphaeriaceae</taxon>
        <taxon>Elasticomyces</taxon>
    </lineage>
</organism>
<gene>
    <name evidence="2" type="ORF">LTR97_009816</name>
</gene>
<feature type="signal peptide" evidence="1">
    <location>
        <begin position="1"/>
        <end position="20"/>
    </location>
</feature>
<evidence type="ECO:0000313" key="3">
    <source>
        <dbReference type="Proteomes" id="UP001310594"/>
    </source>
</evidence>
<dbReference type="Pfam" id="PF04681">
    <property type="entry name" value="Bys1"/>
    <property type="match status" value="1"/>
</dbReference>
<dbReference type="AlphaFoldDB" id="A0AAN7W167"/>
<evidence type="ECO:0000313" key="2">
    <source>
        <dbReference type="EMBL" id="KAK5694195.1"/>
    </source>
</evidence>